<dbReference type="Pfam" id="PF01292">
    <property type="entry name" value="Ni_hydr_CYTB"/>
    <property type="match status" value="1"/>
</dbReference>
<dbReference type="Gene3D" id="1.20.950.20">
    <property type="entry name" value="Transmembrane di-heme cytochromes, Chain C"/>
    <property type="match status" value="1"/>
</dbReference>
<feature type="transmembrane region" description="Helical" evidence="12">
    <location>
        <begin position="12"/>
        <end position="32"/>
    </location>
</feature>
<dbReference type="InterPro" id="IPR051542">
    <property type="entry name" value="Hydrogenase_cytochrome"/>
</dbReference>
<dbReference type="SUPFAM" id="SSF81342">
    <property type="entry name" value="Transmembrane di-heme cytochromes"/>
    <property type="match status" value="1"/>
</dbReference>
<reference evidence="15" key="1">
    <citation type="submission" date="2018-03" db="EMBL/GenBank/DDBJ databases">
        <authorList>
            <person name="Zecchin S."/>
        </authorList>
    </citation>
    <scope>NUCLEOTIDE SEQUENCE [LARGE SCALE GENOMIC DNA]</scope>
</reference>
<keyword evidence="3" id="KW-0813">Transport</keyword>
<dbReference type="InterPro" id="IPR000516">
    <property type="entry name" value="Ni-dep_Hydgase_cyt-B"/>
</dbReference>
<evidence type="ECO:0000256" key="6">
    <source>
        <dbReference type="ARBA" id="ARBA00022692"/>
    </source>
</evidence>
<keyword evidence="11 12" id="KW-0472">Membrane</keyword>
<evidence type="ECO:0000256" key="5">
    <source>
        <dbReference type="ARBA" id="ARBA00022617"/>
    </source>
</evidence>
<evidence type="ECO:0000256" key="2">
    <source>
        <dbReference type="ARBA" id="ARBA00008622"/>
    </source>
</evidence>
<evidence type="ECO:0000256" key="11">
    <source>
        <dbReference type="ARBA" id="ARBA00023136"/>
    </source>
</evidence>
<dbReference type="InterPro" id="IPR011577">
    <property type="entry name" value="Cyt_b561_bac/Ni-Hgenase"/>
</dbReference>
<evidence type="ECO:0000256" key="12">
    <source>
        <dbReference type="SAM" id="Phobius"/>
    </source>
</evidence>
<organism evidence="14 15">
    <name type="scientific">Candidatus Sulfobium mesophilum</name>
    <dbReference type="NCBI Taxonomy" id="2016548"/>
    <lineage>
        <taxon>Bacteria</taxon>
        <taxon>Pseudomonadati</taxon>
        <taxon>Nitrospirota</taxon>
        <taxon>Nitrospiria</taxon>
        <taxon>Nitrospirales</taxon>
        <taxon>Nitrospiraceae</taxon>
        <taxon>Candidatus Sulfobium</taxon>
    </lineage>
</organism>
<accession>A0A2U3QIP4</accession>
<evidence type="ECO:0000256" key="4">
    <source>
        <dbReference type="ARBA" id="ARBA00022475"/>
    </source>
</evidence>
<keyword evidence="15" id="KW-1185">Reference proteome</keyword>
<evidence type="ECO:0000313" key="15">
    <source>
        <dbReference type="Proteomes" id="UP000245125"/>
    </source>
</evidence>
<evidence type="ECO:0000256" key="8">
    <source>
        <dbReference type="ARBA" id="ARBA00022982"/>
    </source>
</evidence>
<evidence type="ECO:0000256" key="7">
    <source>
        <dbReference type="ARBA" id="ARBA00022723"/>
    </source>
</evidence>
<protein>
    <submittedName>
        <fullName evidence="14">Cytochrome b561</fullName>
    </submittedName>
</protein>
<keyword evidence="7" id="KW-0479">Metal-binding</keyword>
<dbReference type="PRINTS" id="PR00161">
    <property type="entry name" value="NIHGNASECYTB"/>
</dbReference>
<evidence type="ECO:0000256" key="9">
    <source>
        <dbReference type="ARBA" id="ARBA00022989"/>
    </source>
</evidence>
<feature type="transmembrane region" description="Helical" evidence="12">
    <location>
        <begin position="52"/>
        <end position="70"/>
    </location>
</feature>
<dbReference type="EMBL" id="OUUY01000097">
    <property type="protein sequence ID" value="SPQ01291.1"/>
    <property type="molecule type" value="Genomic_DNA"/>
</dbReference>
<dbReference type="GO" id="GO:0020037">
    <property type="term" value="F:heme binding"/>
    <property type="evidence" value="ECO:0007669"/>
    <property type="project" value="TreeGrafter"/>
</dbReference>
<evidence type="ECO:0000256" key="10">
    <source>
        <dbReference type="ARBA" id="ARBA00023004"/>
    </source>
</evidence>
<evidence type="ECO:0000259" key="13">
    <source>
        <dbReference type="Pfam" id="PF01292"/>
    </source>
</evidence>
<dbReference type="GO" id="GO:0005506">
    <property type="term" value="F:iron ion binding"/>
    <property type="evidence" value="ECO:0007669"/>
    <property type="project" value="InterPro"/>
</dbReference>
<name>A0A2U3QIP4_9BACT</name>
<dbReference type="PANTHER" id="PTHR30485:SF1">
    <property type="entry name" value="CYTOCHROME YDHU-RELATED"/>
    <property type="match status" value="1"/>
</dbReference>
<evidence type="ECO:0000256" key="3">
    <source>
        <dbReference type="ARBA" id="ARBA00022448"/>
    </source>
</evidence>
<dbReference type="PANTHER" id="PTHR30485">
    <property type="entry name" value="NI/FE-HYDROGENASE 1 B-TYPE CYTOCHROME SUBUNIT"/>
    <property type="match status" value="1"/>
</dbReference>
<comment type="similarity">
    <text evidence="2">Belongs to the HupC/HyaC/HydC family.</text>
</comment>
<dbReference type="OrthoDB" id="197262at2"/>
<dbReference type="GO" id="GO:0009055">
    <property type="term" value="F:electron transfer activity"/>
    <property type="evidence" value="ECO:0007669"/>
    <property type="project" value="InterPro"/>
</dbReference>
<keyword evidence="6 12" id="KW-0812">Transmembrane</keyword>
<sequence>MKKIYLHPLPIRIWHWINAISFIVLIITGLQIRYRELMGLMKFREAVDIHNFFGFVLIFNFFIWLVYYIVTGKIKIYIPPLNLKKFVVGGLRQARYYGYGILMGEQNPHHSTPDNKFNPMQQMAYLAIMMLLIPLQLGSGLLLWDAKRFADWINLAGGIKIVDTVHVFLFLFFTAFIFVHVYLATLGHTAMAHIKAMFTGYEELEEEHSH</sequence>
<keyword evidence="8" id="KW-0249">Electron transport</keyword>
<proteinExistence type="inferred from homology"/>
<dbReference type="GO" id="GO:0022904">
    <property type="term" value="P:respiratory electron transport chain"/>
    <property type="evidence" value="ECO:0007669"/>
    <property type="project" value="InterPro"/>
</dbReference>
<keyword evidence="9 12" id="KW-1133">Transmembrane helix</keyword>
<gene>
    <name evidence="14" type="ORF">NBG4_50023</name>
</gene>
<feature type="transmembrane region" description="Helical" evidence="12">
    <location>
        <begin position="164"/>
        <end position="185"/>
    </location>
</feature>
<feature type="transmembrane region" description="Helical" evidence="12">
    <location>
        <begin position="123"/>
        <end position="144"/>
    </location>
</feature>
<dbReference type="Proteomes" id="UP000245125">
    <property type="component" value="Unassembled WGS sequence"/>
</dbReference>
<comment type="subcellular location">
    <subcellularLocation>
        <location evidence="1">Cell membrane</location>
        <topology evidence="1">Multi-pass membrane protein</topology>
    </subcellularLocation>
</comment>
<dbReference type="GO" id="GO:0005886">
    <property type="term" value="C:plasma membrane"/>
    <property type="evidence" value="ECO:0007669"/>
    <property type="project" value="UniProtKB-SubCell"/>
</dbReference>
<keyword evidence="10" id="KW-0408">Iron</keyword>
<feature type="domain" description="Cytochrome b561 bacterial/Ni-hydrogenase" evidence="13">
    <location>
        <begin position="7"/>
        <end position="200"/>
    </location>
</feature>
<evidence type="ECO:0000256" key="1">
    <source>
        <dbReference type="ARBA" id="ARBA00004651"/>
    </source>
</evidence>
<keyword evidence="5" id="KW-0349">Heme</keyword>
<dbReference type="AlphaFoldDB" id="A0A2U3QIP4"/>
<keyword evidence="4" id="KW-1003">Cell membrane</keyword>
<evidence type="ECO:0000313" key="14">
    <source>
        <dbReference type="EMBL" id="SPQ01291.1"/>
    </source>
</evidence>
<dbReference type="InterPro" id="IPR016174">
    <property type="entry name" value="Di-haem_cyt_TM"/>
</dbReference>